<accession>A0ABV9TVR4</accession>
<evidence type="ECO:0000256" key="3">
    <source>
        <dbReference type="ARBA" id="ARBA00024484"/>
    </source>
</evidence>
<comment type="catalytic activity">
    <reaction evidence="3">
        <text>a long-chain fatty acid + ATP + CoA = a long-chain fatty acyl-CoA + AMP + diphosphate</text>
        <dbReference type="Rhea" id="RHEA:15421"/>
        <dbReference type="ChEBI" id="CHEBI:30616"/>
        <dbReference type="ChEBI" id="CHEBI:33019"/>
        <dbReference type="ChEBI" id="CHEBI:57287"/>
        <dbReference type="ChEBI" id="CHEBI:57560"/>
        <dbReference type="ChEBI" id="CHEBI:83139"/>
        <dbReference type="ChEBI" id="CHEBI:456215"/>
        <dbReference type="EC" id="6.2.1.3"/>
    </reaction>
    <physiologicalReaction direction="left-to-right" evidence="3">
        <dbReference type="Rhea" id="RHEA:15422"/>
    </physiologicalReaction>
</comment>
<dbReference type="SUPFAM" id="SSF56801">
    <property type="entry name" value="Acetyl-CoA synthetase-like"/>
    <property type="match status" value="1"/>
</dbReference>
<evidence type="ECO:0000259" key="4">
    <source>
        <dbReference type="Pfam" id="PF00501"/>
    </source>
</evidence>
<comment type="caution">
    <text evidence="5">The sequence shown here is derived from an EMBL/GenBank/DDBJ whole genome shotgun (WGS) entry which is preliminary data.</text>
</comment>
<dbReference type="InterPro" id="IPR045851">
    <property type="entry name" value="AMP-bd_C_sf"/>
</dbReference>
<keyword evidence="2" id="KW-0067">ATP-binding</keyword>
<dbReference type="InterPro" id="IPR000873">
    <property type="entry name" value="AMP-dep_synth/lig_dom"/>
</dbReference>
<dbReference type="Pfam" id="PF23562">
    <property type="entry name" value="AMP-binding_C_3"/>
    <property type="match status" value="1"/>
</dbReference>
<dbReference type="PANTHER" id="PTHR43272">
    <property type="entry name" value="LONG-CHAIN-FATTY-ACID--COA LIGASE"/>
    <property type="match status" value="1"/>
</dbReference>
<evidence type="ECO:0000313" key="5">
    <source>
        <dbReference type="EMBL" id="MFC4907754.1"/>
    </source>
</evidence>
<gene>
    <name evidence="5" type="ORF">ACFPCY_10515</name>
</gene>
<dbReference type="PANTHER" id="PTHR43272:SF33">
    <property type="entry name" value="AMP-BINDING DOMAIN-CONTAINING PROTEIN-RELATED"/>
    <property type="match status" value="1"/>
</dbReference>
<keyword evidence="6" id="KW-1185">Reference proteome</keyword>
<dbReference type="Pfam" id="PF00501">
    <property type="entry name" value="AMP-binding"/>
    <property type="match status" value="1"/>
</dbReference>
<dbReference type="PROSITE" id="PS00455">
    <property type="entry name" value="AMP_BINDING"/>
    <property type="match status" value="1"/>
</dbReference>
<sequence length="622" mass="66320">MRETDVPVRERFPETANLTDAPFTRAARTPTAIVARRRVPAPPGSGDGARSVGVFSAVDGDAWSAVTAGEFAAEVARLAKGLMAMGVEPGDRIALMSRTRYEWTVLDYAIWAAGGVTVPVYETSSAEQVAWILGDSGARGIFVETAENRAAVASVRGRLPELAQVSGLERDDLDRLAAWGAAVSDEELTARRRSRRASDPATIVYTSGTTGRPRGCELTHANFLATARNVVLAGVPEITGDGASTLLFLPLAHVFARLVQVGCVECGMVLGHGTPGTLQDDLGTFRPTFLLAVPRVFEKVYNGAAQRAEADGKGRIFQTAADTAVAYSRALDAGRVPLALRARHRAFDALVYRKLRAAMGGRLRYAMSGGAALNERLGHFFRGVGVSIIEGYGLTETTAPIVGNRFAPGGNRIGTVGRPFPGTAVRIAEDGEIQARGVSVFRGYWNDPEATARAFDGGWFRTGDLGELDADGYLKITGRKKDILVTTGGKNVAPGPLEDLLRAHPLIDQAVVVGDGRKYVAALLTLDEEALPTWLSTRGLPVPRLAGGLDLAAVRDVPEVRAALDAAVAEANRTVSHAEAIKKYRVLDRPLTEAEGHLTPSLKVRRHIVTKDFAADIEALYA</sequence>
<dbReference type="Gene3D" id="3.30.300.30">
    <property type="match status" value="1"/>
</dbReference>
<dbReference type="Gene3D" id="3.40.50.12780">
    <property type="entry name" value="N-terminal domain of ligase-like"/>
    <property type="match status" value="1"/>
</dbReference>
<dbReference type="InterPro" id="IPR020845">
    <property type="entry name" value="AMP-binding_CS"/>
</dbReference>
<evidence type="ECO:0000313" key="6">
    <source>
        <dbReference type="Proteomes" id="UP001595872"/>
    </source>
</evidence>
<evidence type="ECO:0000256" key="1">
    <source>
        <dbReference type="ARBA" id="ARBA00022741"/>
    </source>
</evidence>
<dbReference type="InterPro" id="IPR042099">
    <property type="entry name" value="ANL_N_sf"/>
</dbReference>
<dbReference type="Proteomes" id="UP001595872">
    <property type="component" value="Unassembled WGS sequence"/>
</dbReference>
<dbReference type="CDD" id="cd05907">
    <property type="entry name" value="VL_LC_FACS_like"/>
    <property type="match status" value="1"/>
</dbReference>
<feature type="domain" description="AMP-dependent synthetase/ligase" evidence="4">
    <location>
        <begin position="58"/>
        <end position="445"/>
    </location>
</feature>
<evidence type="ECO:0000256" key="2">
    <source>
        <dbReference type="ARBA" id="ARBA00022840"/>
    </source>
</evidence>
<dbReference type="RefSeq" id="WP_378253817.1">
    <property type="nucleotide sequence ID" value="NZ_JBHSIT010000003.1"/>
</dbReference>
<dbReference type="EMBL" id="JBHSIT010000003">
    <property type="protein sequence ID" value="MFC4907754.1"/>
    <property type="molecule type" value="Genomic_DNA"/>
</dbReference>
<reference evidence="6" key="1">
    <citation type="journal article" date="2019" name="Int. J. Syst. Evol. Microbiol.">
        <title>The Global Catalogue of Microorganisms (GCM) 10K type strain sequencing project: providing services to taxonomists for standard genome sequencing and annotation.</title>
        <authorList>
            <consortium name="The Broad Institute Genomics Platform"/>
            <consortium name="The Broad Institute Genome Sequencing Center for Infectious Disease"/>
            <person name="Wu L."/>
            <person name="Ma J."/>
        </authorList>
    </citation>
    <scope>NUCLEOTIDE SEQUENCE [LARGE SCALE GENOMIC DNA]</scope>
    <source>
        <strain evidence="6">KLKA75</strain>
    </source>
</reference>
<organism evidence="5 6">
    <name type="scientific">Actinomadura gamaensis</name>
    <dbReference type="NCBI Taxonomy" id="1763541"/>
    <lineage>
        <taxon>Bacteria</taxon>
        <taxon>Bacillati</taxon>
        <taxon>Actinomycetota</taxon>
        <taxon>Actinomycetes</taxon>
        <taxon>Streptosporangiales</taxon>
        <taxon>Thermomonosporaceae</taxon>
        <taxon>Actinomadura</taxon>
    </lineage>
</organism>
<keyword evidence="1" id="KW-0547">Nucleotide-binding</keyword>
<name>A0ABV9TVR4_9ACTN</name>
<protein>
    <submittedName>
        <fullName evidence="5">AMP-dependent synthetase/ligase</fullName>
    </submittedName>
</protein>
<proteinExistence type="predicted"/>